<dbReference type="Pfam" id="PF08238">
    <property type="entry name" value="Sel1"/>
    <property type="match status" value="8"/>
</dbReference>
<protein>
    <submittedName>
        <fullName evidence="1">Uncharacterized protein</fullName>
    </submittedName>
</protein>
<dbReference type="Proteomes" id="UP001316087">
    <property type="component" value="Unassembled WGS sequence"/>
</dbReference>
<dbReference type="SUPFAM" id="SSF81901">
    <property type="entry name" value="HCP-like"/>
    <property type="match status" value="3"/>
</dbReference>
<dbReference type="PANTHER" id="PTHR11102">
    <property type="entry name" value="SEL-1-LIKE PROTEIN"/>
    <property type="match status" value="1"/>
</dbReference>
<dbReference type="InterPro" id="IPR027417">
    <property type="entry name" value="P-loop_NTPase"/>
</dbReference>
<organism evidence="1 2">
    <name type="scientific">Solibacillus palustris</name>
    <dbReference type="NCBI Taxonomy" id="2908203"/>
    <lineage>
        <taxon>Bacteria</taxon>
        <taxon>Bacillati</taxon>
        <taxon>Bacillota</taxon>
        <taxon>Bacilli</taxon>
        <taxon>Bacillales</taxon>
        <taxon>Caryophanaceae</taxon>
        <taxon>Solibacillus</taxon>
    </lineage>
</organism>
<sequence>MSQLFFSNYTNEIEDLLKNDLSKSTYCGMIDDLEKLVTLADRLTISCQKHPYFTNISSLLKNIERAFADQNDADQASQVLLNVEKWIKPVLYFSDKEKWEKLNQEKHYFTLKPTVTQLGLLNQQEVEAETADTFEDVGKKYMWIAINSRNYETHNTALSSSELRLNYLRCAMTIILVPLYLNYDVIKANLKGLLCRQIDAEAEDLIASIRVSRREEIKGFKARQDLVEKIVDKLTEELRESGGYYILTGIEGIGKTALCAKVSEQLLAKQDSLIESDVNIKQAAPWLPGQLIHFGKWESDPVRILRSLIVQANTMLLEPEDLPNHTPALQELEKMSFFNSSSQMNRAISGEHFGDYSKQLFSPTKNLLNLSNPSTQENVVSLPLNTNVMNHPTNVRSELEIHKGIFSRVLRKLTQQYGPVVIIIDALDEITTLLDNLEFLPRQLPPGVSALLTVRPNLGIEKWLTNYSSALVYPDQVGYIERNEIPLFTGIDDFVGKEEKKFNDQVFRNSKGWSLQIAAIARKLKDVNGDFTQVDVEDELGKYFDRQKDEWLCAYEDARGEYLKEVLHLLAIFEPISAISLDDIQGYLEGKFDERLNLDKIIDLLKPVSYQIQGLETAKKNIKLGIKAYADYVRKGIGKRDLKRHLEDYTEWMKDDEDIESKLVADFVNYWMSEGSRKEIEIVKKIIDELIQDEELKKVEELAFHMITSVKKIPQGFKYCMRELASLGKPKAVVNYAKLILMGKSSKEQEKREAEEWLRKSANNAEPEILCFLGNFLIDYKNEEQLRQEGEQYLRQAIEQGYQPGKMMLGSRLIDGKGLGVNKDEGYELLEELVEEGYERGILRLVHFLMKMDQPEANPEKAYRLLRMLAKERENITAMFILGRNLTDGKRLTKNVQEGEQWLRRAAEKEFVQSMHYLGMQLIEGEHLLQHIDEGIEWLEKAVELEHEESCLLLAEYYLEGKHVKLDFEQGKQWLLEAVKMRSTSAMLSLGRAYLYQLEGFPQDNDEALKWLQMAIEEGSNEASLILGNALIDGIGFKRNYNLGINYLQMAVKNEFVNAYSSLGTAYLNGNGSSRKRIEGEKILRQGMEKGCNVAKINLAIELAKGDKITKREVESKKLFEELIEDRFEKAIGIRCLQSLQEKNFDETAEDVQSLLWREIEKGVPEAMVVLAEFLEEGKYMPQDIDMAIRLFEQACALDYRQAYLSYATSLLTMGNFSKDFDKGLLLLDKFMETGKGYEAYYLLAFHYYKNEHNIEKSIENYVKLLKEGIIESASDLFYLIRHDNASIEGQFDFNQLLDMVKNSERPLARVNYALYLLSLNTDDHSWREVDAIFAKLDKLDSVEKWWTDLAMEEDMEGYLVLGLLLRHQKITLPNNWTLKHCFKQANSVYEIPHWIQKQR</sequence>
<keyword evidence="2" id="KW-1185">Reference proteome</keyword>
<proteinExistence type="predicted"/>
<dbReference type="InterPro" id="IPR050767">
    <property type="entry name" value="Sel1_AlgK"/>
</dbReference>
<dbReference type="SUPFAM" id="SSF52540">
    <property type="entry name" value="P-loop containing nucleoside triphosphate hydrolases"/>
    <property type="match status" value="1"/>
</dbReference>
<accession>A0ABS9UCW3</accession>
<dbReference type="InterPro" id="IPR006597">
    <property type="entry name" value="Sel1-like"/>
</dbReference>
<dbReference type="SMART" id="SM00671">
    <property type="entry name" value="SEL1"/>
    <property type="match status" value="10"/>
</dbReference>
<dbReference type="RefSeq" id="WP_241369022.1">
    <property type="nucleotide sequence ID" value="NZ_JAKZFC010000002.1"/>
</dbReference>
<gene>
    <name evidence="1" type="ORF">LZ480_08725</name>
</gene>
<reference evidence="1 2" key="1">
    <citation type="submission" date="2022-03" db="EMBL/GenBank/DDBJ databases">
        <authorList>
            <person name="Jo J.-H."/>
            <person name="Im W.-T."/>
        </authorList>
    </citation>
    <scope>NUCLEOTIDE SEQUENCE [LARGE SCALE GENOMIC DNA]</scope>
    <source>
        <strain evidence="1 2">MA9</strain>
    </source>
</reference>
<comment type="caution">
    <text evidence="1">The sequence shown here is derived from an EMBL/GenBank/DDBJ whole genome shotgun (WGS) entry which is preliminary data.</text>
</comment>
<name>A0ABS9UCW3_9BACL</name>
<evidence type="ECO:0000313" key="2">
    <source>
        <dbReference type="Proteomes" id="UP001316087"/>
    </source>
</evidence>
<dbReference type="InterPro" id="IPR011990">
    <property type="entry name" value="TPR-like_helical_dom_sf"/>
</dbReference>
<dbReference type="PANTHER" id="PTHR11102:SF160">
    <property type="entry name" value="ERAD-ASSOCIATED E3 UBIQUITIN-PROTEIN LIGASE COMPONENT HRD3"/>
    <property type="match status" value="1"/>
</dbReference>
<dbReference type="Gene3D" id="1.25.40.10">
    <property type="entry name" value="Tetratricopeptide repeat domain"/>
    <property type="match status" value="2"/>
</dbReference>
<dbReference type="EMBL" id="JAKZFC010000002">
    <property type="protein sequence ID" value="MCH7321975.1"/>
    <property type="molecule type" value="Genomic_DNA"/>
</dbReference>
<evidence type="ECO:0000313" key="1">
    <source>
        <dbReference type="EMBL" id="MCH7321975.1"/>
    </source>
</evidence>
<dbReference type="Gene3D" id="3.40.50.300">
    <property type="entry name" value="P-loop containing nucleotide triphosphate hydrolases"/>
    <property type="match status" value="1"/>
</dbReference>